<name>D3AVY2_HETP5</name>
<dbReference type="AlphaFoldDB" id="D3AVY2"/>
<feature type="compositionally biased region" description="Basic and acidic residues" evidence="1">
    <location>
        <begin position="333"/>
        <end position="347"/>
    </location>
</feature>
<gene>
    <name evidence="2" type="ORF">PPL_00248</name>
</gene>
<dbReference type="Proteomes" id="UP000001396">
    <property type="component" value="Unassembled WGS sequence"/>
</dbReference>
<keyword evidence="3" id="KW-1185">Reference proteome</keyword>
<accession>D3AVY2</accession>
<feature type="compositionally biased region" description="Low complexity" evidence="1">
    <location>
        <begin position="348"/>
        <end position="372"/>
    </location>
</feature>
<sequence>MLARRLLQLQKQQQQCCSSLNINRVASSSSSSSLLFNQRYHNQINTQSSFNNNNNIRYYSSKQKQQQQKDDIKNKDKYQQVMHPDELMRQKQEEAAKENEVDDPESLVPLDPVQFITESDLGVKFVIDVPKPLEAVSERIHKAIQDKDYRYLNPYTYLFPTRTFALDAAYFPLKVRSMFKSMVPFKREKLEKNGTQMAIESFRDVFHTLRAEKIDYKFSIRDIRVVIDHIEPALPFFQANALYFIDGEFRLPSILGDKPMHISYYTPIVWLSKFPEMTENDQRELEDINFDTEIEWKPARIEMVGVVREIADKKVAEIMARLKDSYKRIVEEAEERQEQRLESEKNKSSQQQQPNQSQPKTNNNNNNSNNKK</sequence>
<dbReference type="InParanoid" id="D3AVY2"/>
<organism evidence="2 3">
    <name type="scientific">Heterostelium pallidum (strain ATCC 26659 / Pp 5 / PN500)</name>
    <name type="common">Cellular slime mold</name>
    <name type="synonym">Polysphondylium pallidum</name>
    <dbReference type="NCBI Taxonomy" id="670386"/>
    <lineage>
        <taxon>Eukaryota</taxon>
        <taxon>Amoebozoa</taxon>
        <taxon>Evosea</taxon>
        <taxon>Eumycetozoa</taxon>
        <taxon>Dictyostelia</taxon>
        <taxon>Acytosteliales</taxon>
        <taxon>Acytosteliaceae</taxon>
        <taxon>Heterostelium</taxon>
    </lineage>
</organism>
<comment type="caution">
    <text evidence="2">The sequence shown here is derived from an EMBL/GenBank/DDBJ whole genome shotgun (WGS) entry which is preliminary data.</text>
</comment>
<dbReference type="RefSeq" id="XP_020438560.1">
    <property type="nucleotide sequence ID" value="XM_020571286.1"/>
</dbReference>
<dbReference type="EMBL" id="ADBJ01000002">
    <property type="protein sequence ID" value="EFA86455.1"/>
    <property type="molecule type" value="Genomic_DNA"/>
</dbReference>
<evidence type="ECO:0000256" key="1">
    <source>
        <dbReference type="SAM" id="MobiDB-lite"/>
    </source>
</evidence>
<feature type="region of interest" description="Disordered" evidence="1">
    <location>
        <begin position="333"/>
        <end position="372"/>
    </location>
</feature>
<evidence type="ECO:0000313" key="3">
    <source>
        <dbReference type="Proteomes" id="UP000001396"/>
    </source>
</evidence>
<evidence type="ECO:0000313" key="2">
    <source>
        <dbReference type="EMBL" id="EFA86455.1"/>
    </source>
</evidence>
<protein>
    <submittedName>
        <fullName evidence="2">Uncharacterized protein</fullName>
    </submittedName>
</protein>
<dbReference type="GeneID" id="31355782"/>
<reference evidence="2 3" key="1">
    <citation type="journal article" date="2011" name="Genome Res.">
        <title>Phylogeny-wide analysis of social amoeba genomes highlights ancient origins for complex intercellular communication.</title>
        <authorList>
            <person name="Heidel A.J."/>
            <person name="Lawal H.M."/>
            <person name="Felder M."/>
            <person name="Schilde C."/>
            <person name="Helps N.R."/>
            <person name="Tunggal B."/>
            <person name="Rivero F."/>
            <person name="John U."/>
            <person name="Schleicher M."/>
            <person name="Eichinger L."/>
            <person name="Platzer M."/>
            <person name="Noegel A.A."/>
            <person name="Schaap P."/>
            <person name="Gloeckner G."/>
        </authorList>
    </citation>
    <scope>NUCLEOTIDE SEQUENCE [LARGE SCALE GENOMIC DNA]</scope>
    <source>
        <strain evidence="3">ATCC 26659 / Pp 5 / PN500</strain>
    </source>
</reference>
<proteinExistence type="predicted"/>